<sequence length="156" mass="18297">MIQSFKITRKLQINIDSSTQSDQQSTNFQSERNLLISTPSLLQKLKLKPIQEFSIITQTNNHFQMKSSIKTNPSFQLNDNIDQLKQSCLRQNQKKVSFCDKVLIIETQKGVIKRERISTKDEQQNYSRTPKRRNCILIHPQQRTLKTCQSIFIDQL</sequence>
<accession>A0A8S1M2M6</accession>
<dbReference type="OMA" id="TNNHIQM"/>
<dbReference type="EMBL" id="CAJJDM010000052">
    <property type="protein sequence ID" value="CAD8074147.1"/>
    <property type="molecule type" value="Genomic_DNA"/>
</dbReference>
<keyword evidence="2" id="KW-1185">Reference proteome</keyword>
<name>A0A8S1M2M6_PARPR</name>
<comment type="caution">
    <text evidence="1">The sequence shown here is derived from an EMBL/GenBank/DDBJ whole genome shotgun (WGS) entry which is preliminary data.</text>
</comment>
<gene>
    <name evidence="1" type="ORF">PPRIM_AZ9-3.1.T0520102</name>
</gene>
<dbReference type="AlphaFoldDB" id="A0A8S1M2M6"/>
<evidence type="ECO:0000313" key="1">
    <source>
        <dbReference type="EMBL" id="CAD8074147.1"/>
    </source>
</evidence>
<dbReference type="Proteomes" id="UP000688137">
    <property type="component" value="Unassembled WGS sequence"/>
</dbReference>
<reference evidence="1" key="1">
    <citation type="submission" date="2021-01" db="EMBL/GenBank/DDBJ databases">
        <authorList>
            <consortium name="Genoscope - CEA"/>
            <person name="William W."/>
        </authorList>
    </citation>
    <scope>NUCLEOTIDE SEQUENCE</scope>
</reference>
<proteinExistence type="predicted"/>
<evidence type="ECO:0000313" key="2">
    <source>
        <dbReference type="Proteomes" id="UP000688137"/>
    </source>
</evidence>
<organism evidence="1 2">
    <name type="scientific">Paramecium primaurelia</name>
    <dbReference type="NCBI Taxonomy" id="5886"/>
    <lineage>
        <taxon>Eukaryota</taxon>
        <taxon>Sar</taxon>
        <taxon>Alveolata</taxon>
        <taxon>Ciliophora</taxon>
        <taxon>Intramacronucleata</taxon>
        <taxon>Oligohymenophorea</taxon>
        <taxon>Peniculida</taxon>
        <taxon>Parameciidae</taxon>
        <taxon>Paramecium</taxon>
    </lineage>
</organism>
<protein>
    <submittedName>
        <fullName evidence="1">Uncharacterized protein</fullName>
    </submittedName>
</protein>